<evidence type="ECO:0000313" key="2">
    <source>
        <dbReference type="Proteomes" id="UP001642360"/>
    </source>
</evidence>
<organism evidence="1 2">
    <name type="scientific">Ilex paraguariensis</name>
    <name type="common">yerba mate</name>
    <dbReference type="NCBI Taxonomy" id="185542"/>
    <lineage>
        <taxon>Eukaryota</taxon>
        <taxon>Viridiplantae</taxon>
        <taxon>Streptophyta</taxon>
        <taxon>Embryophyta</taxon>
        <taxon>Tracheophyta</taxon>
        <taxon>Spermatophyta</taxon>
        <taxon>Magnoliopsida</taxon>
        <taxon>eudicotyledons</taxon>
        <taxon>Gunneridae</taxon>
        <taxon>Pentapetalae</taxon>
        <taxon>asterids</taxon>
        <taxon>campanulids</taxon>
        <taxon>Aquifoliales</taxon>
        <taxon>Aquifoliaceae</taxon>
        <taxon>Ilex</taxon>
    </lineage>
</organism>
<protein>
    <submittedName>
        <fullName evidence="1">Uncharacterized protein</fullName>
    </submittedName>
</protein>
<name>A0ABC8S5D9_9AQUA</name>
<comment type="caution">
    <text evidence="1">The sequence shown here is derived from an EMBL/GenBank/DDBJ whole genome shotgun (WGS) entry which is preliminary data.</text>
</comment>
<keyword evidence="2" id="KW-1185">Reference proteome</keyword>
<dbReference type="Proteomes" id="UP001642360">
    <property type="component" value="Unassembled WGS sequence"/>
</dbReference>
<evidence type="ECO:0000313" key="1">
    <source>
        <dbReference type="EMBL" id="CAK9150223.1"/>
    </source>
</evidence>
<proteinExistence type="predicted"/>
<gene>
    <name evidence="1" type="ORF">ILEXP_LOCUS18360</name>
</gene>
<accession>A0ABC8S5D9</accession>
<feature type="non-terminal residue" evidence="1">
    <location>
        <position position="1"/>
    </location>
</feature>
<dbReference type="EMBL" id="CAUOFW020002003">
    <property type="protein sequence ID" value="CAK9150223.1"/>
    <property type="molecule type" value="Genomic_DNA"/>
</dbReference>
<dbReference type="AlphaFoldDB" id="A0ABC8S5D9"/>
<sequence length="108" mass="11718">ESMTNIQLCFQVTITIEIAIHTSLAWKTRCRGDMFNGGPSGWHICQGHVLNGSGYEDLGIEDTCQHSDALGVVNAWSVWGVVHPGHVSLLGSSEGTYAKDKCQTKEVT</sequence>
<reference evidence="1 2" key="1">
    <citation type="submission" date="2024-02" db="EMBL/GenBank/DDBJ databases">
        <authorList>
            <person name="Vignale AGUSTIN F."/>
            <person name="Sosa J E."/>
            <person name="Modenutti C."/>
        </authorList>
    </citation>
    <scope>NUCLEOTIDE SEQUENCE [LARGE SCALE GENOMIC DNA]</scope>
</reference>